<feature type="compositionally biased region" description="Polar residues" evidence="15">
    <location>
        <begin position="1261"/>
        <end position="1270"/>
    </location>
</feature>
<evidence type="ECO:0000256" key="7">
    <source>
        <dbReference type="ARBA" id="ARBA00023180"/>
    </source>
</evidence>
<dbReference type="Pfam" id="PF01501">
    <property type="entry name" value="Glyco_transf_8"/>
    <property type="match status" value="1"/>
</dbReference>
<gene>
    <name evidence="16" type="ORF">KVV02_002833</name>
</gene>
<feature type="compositionally biased region" description="Basic and acidic residues" evidence="15">
    <location>
        <begin position="1194"/>
        <end position="1205"/>
    </location>
</feature>
<comment type="function">
    <text evidence="13">Self-glucosylating initiator of glycogen synthesis. It catalyzes the formation of a short alpha (1,4)-glucosyl chain covalently attached via a glucose 1-O-tyrosyl linkage to internal tyrosine residues and these chains act as primers for the elongation reaction catalyzed by glycogen synthase.</text>
</comment>
<name>A0A9P7ZZ33_MORAP</name>
<dbReference type="InterPro" id="IPR002495">
    <property type="entry name" value="Glyco_trans_8"/>
</dbReference>
<dbReference type="PANTHER" id="PTHR11183">
    <property type="entry name" value="GLYCOGENIN SUBFAMILY MEMBER"/>
    <property type="match status" value="1"/>
</dbReference>
<evidence type="ECO:0000256" key="11">
    <source>
        <dbReference type="ARBA" id="ARBA00050886"/>
    </source>
</evidence>
<dbReference type="Gene3D" id="3.90.550.10">
    <property type="entry name" value="Spore Coat Polysaccharide Biosynthesis Protein SpsA, Chain A"/>
    <property type="match status" value="1"/>
</dbReference>
<feature type="compositionally biased region" description="Pro residues" evidence="15">
    <location>
        <begin position="479"/>
        <end position="490"/>
    </location>
</feature>
<feature type="region of interest" description="Disordered" evidence="15">
    <location>
        <begin position="367"/>
        <end position="527"/>
    </location>
</feature>
<dbReference type="GO" id="GO:0005978">
    <property type="term" value="P:glycogen biosynthetic process"/>
    <property type="evidence" value="ECO:0007669"/>
    <property type="project" value="UniProtKB-KW"/>
</dbReference>
<evidence type="ECO:0000256" key="1">
    <source>
        <dbReference type="ARBA" id="ARBA00001936"/>
    </source>
</evidence>
<dbReference type="InterPro" id="IPR029044">
    <property type="entry name" value="Nucleotide-diphossugar_trans"/>
</dbReference>
<dbReference type="GO" id="GO:0046872">
    <property type="term" value="F:metal ion binding"/>
    <property type="evidence" value="ECO:0007669"/>
    <property type="project" value="UniProtKB-KW"/>
</dbReference>
<comment type="caution">
    <text evidence="16">The sequence shown here is derived from an EMBL/GenBank/DDBJ whole genome shotgun (WGS) entry which is preliminary data.</text>
</comment>
<feature type="compositionally biased region" description="Low complexity" evidence="15">
    <location>
        <begin position="1483"/>
        <end position="1495"/>
    </location>
</feature>
<evidence type="ECO:0000256" key="2">
    <source>
        <dbReference type="ARBA" id="ARBA00004496"/>
    </source>
</evidence>
<feature type="compositionally biased region" description="Low complexity" evidence="15">
    <location>
        <begin position="1140"/>
        <end position="1164"/>
    </location>
</feature>
<protein>
    <recommendedName>
        <fullName evidence="10">glycogenin glucosyltransferase</fullName>
        <ecNumber evidence="10">2.4.1.186</ecNumber>
    </recommendedName>
</protein>
<comment type="cofactor">
    <cofactor evidence="1">
        <name>Mn(2+)</name>
        <dbReference type="ChEBI" id="CHEBI:29035"/>
    </cofactor>
</comment>
<feature type="compositionally biased region" description="Low complexity" evidence="15">
    <location>
        <begin position="1335"/>
        <end position="1349"/>
    </location>
</feature>
<accession>A0A9P7ZZ33</accession>
<comment type="similarity">
    <text evidence="9">Belongs to the glycosyltransferase 8 family. Glycogenin subfamily.</text>
</comment>
<feature type="compositionally biased region" description="Basic and acidic residues" evidence="15">
    <location>
        <begin position="1093"/>
        <end position="1104"/>
    </location>
</feature>
<dbReference type="Proteomes" id="UP000717515">
    <property type="component" value="Unassembled WGS sequence"/>
</dbReference>
<dbReference type="EMBL" id="JAIFTL010000370">
    <property type="protein sequence ID" value="KAG9319830.1"/>
    <property type="molecule type" value="Genomic_DNA"/>
</dbReference>
<feature type="region of interest" description="Disordered" evidence="15">
    <location>
        <begin position="1223"/>
        <end position="1275"/>
    </location>
</feature>
<dbReference type="InterPro" id="IPR050587">
    <property type="entry name" value="GNT1/Glycosyltrans_8"/>
</dbReference>
<feature type="compositionally biased region" description="Polar residues" evidence="15">
    <location>
        <begin position="1224"/>
        <end position="1235"/>
    </location>
</feature>
<dbReference type="GO" id="GO:0005737">
    <property type="term" value="C:cytoplasm"/>
    <property type="evidence" value="ECO:0007669"/>
    <property type="project" value="UniProtKB-SubCell"/>
</dbReference>
<evidence type="ECO:0000313" key="16">
    <source>
        <dbReference type="EMBL" id="KAG9319830.1"/>
    </source>
</evidence>
<keyword evidence="8" id="KW-0464">Manganese</keyword>
<reference evidence="16" key="1">
    <citation type="submission" date="2021-07" db="EMBL/GenBank/DDBJ databases">
        <title>Draft genome of Mortierella alpina, strain LL118, isolated from an aspen leaf litter sample.</title>
        <authorList>
            <person name="Yang S."/>
            <person name="Vinatzer B.A."/>
        </authorList>
    </citation>
    <scope>NUCLEOTIDE SEQUENCE</scope>
    <source>
        <strain evidence="16">LL118</strain>
    </source>
</reference>
<proteinExistence type="inferred from homology"/>
<dbReference type="SUPFAM" id="SSF53448">
    <property type="entry name" value="Nucleotide-diphospho-sugar transferases"/>
    <property type="match status" value="1"/>
</dbReference>
<feature type="coiled-coil region" evidence="14">
    <location>
        <begin position="642"/>
        <end position="670"/>
    </location>
</feature>
<feature type="compositionally biased region" description="Basic residues" evidence="15">
    <location>
        <begin position="438"/>
        <end position="448"/>
    </location>
</feature>
<evidence type="ECO:0000256" key="15">
    <source>
        <dbReference type="SAM" id="MobiDB-lite"/>
    </source>
</evidence>
<keyword evidence="14" id="KW-0175">Coiled coil</keyword>
<evidence type="ECO:0000256" key="4">
    <source>
        <dbReference type="ARBA" id="ARBA00022679"/>
    </source>
</evidence>
<evidence type="ECO:0000256" key="6">
    <source>
        <dbReference type="ARBA" id="ARBA00023056"/>
    </source>
</evidence>
<evidence type="ECO:0000256" key="9">
    <source>
        <dbReference type="ARBA" id="ARBA00038162"/>
    </source>
</evidence>
<feature type="region of interest" description="Disordered" evidence="15">
    <location>
        <begin position="1315"/>
        <end position="1368"/>
    </location>
</feature>
<evidence type="ECO:0000256" key="13">
    <source>
        <dbReference type="ARBA" id="ARBA00057883"/>
    </source>
</evidence>
<feature type="region of interest" description="Disordered" evidence="15">
    <location>
        <begin position="1053"/>
        <end position="1207"/>
    </location>
</feature>
<comment type="catalytic activity">
    <reaction evidence="11">
        <text>[1,4-alpha-D-glucosyl](n)-L-tyrosyl-[glycogenin] + UDP-alpha-D-glucose = [1,4-alpha-D-glucosyl](n+1)-L-tyrosyl-[glycogenin] + UDP + H(+)</text>
        <dbReference type="Rhea" id="RHEA:56560"/>
        <dbReference type="Rhea" id="RHEA-COMP:14606"/>
        <dbReference type="Rhea" id="RHEA-COMP:14607"/>
        <dbReference type="ChEBI" id="CHEBI:15378"/>
        <dbReference type="ChEBI" id="CHEBI:58223"/>
        <dbReference type="ChEBI" id="CHEBI:58885"/>
        <dbReference type="ChEBI" id="CHEBI:140574"/>
        <dbReference type="EC" id="2.4.1.186"/>
    </reaction>
</comment>
<evidence type="ECO:0000256" key="14">
    <source>
        <dbReference type="SAM" id="Coils"/>
    </source>
</evidence>
<organism evidence="16 17">
    <name type="scientific">Mortierella alpina</name>
    <name type="common">Oleaginous fungus</name>
    <name type="synonym">Mortierella renispora</name>
    <dbReference type="NCBI Taxonomy" id="64518"/>
    <lineage>
        <taxon>Eukaryota</taxon>
        <taxon>Fungi</taxon>
        <taxon>Fungi incertae sedis</taxon>
        <taxon>Mucoromycota</taxon>
        <taxon>Mortierellomycotina</taxon>
        <taxon>Mortierellomycetes</taxon>
        <taxon>Mortierellales</taxon>
        <taxon>Mortierellaceae</taxon>
        <taxon>Mortierella</taxon>
    </lineage>
</organism>
<keyword evidence="4" id="KW-0808">Transferase</keyword>
<keyword evidence="5" id="KW-0479">Metal-binding</keyword>
<comment type="subcellular location">
    <subcellularLocation>
        <location evidence="2">Cytoplasm</location>
    </subcellularLocation>
</comment>
<feature type="region of interest" description="Disordered" evidence="15">
    <location>
        <begin position="892"/>
        <end position="914"/>
    </location>
</feature>
<keyword evidence="7" id="KW-0325">Glycoprotein</keyword>
<keyword evidence="3" id="KW-0963">Cytoplasm</keyword>
<keyword evidence="6" id="KW-0320">Glycogen biosynthesis</keyword>
<feature type="region of interest" description="Disordered" evidence="15">
    <location>
        <begin position="595"/>
        <end position="632"/>
    </location>
</feature>
<dbReference type="EC" id="2.4.1.186" evidence="10"/>
<evidence type="ECO:0000256" key="5">
    <source>
        <dbReference type="ARBA" id="ARBA00022723"/>
    </source>
</evidence>
<evidence type="ECO:0000256" key="3">
    <source>
        <dbReference type="ARBA" id="ARBA00022490"/>
    </source>
</evidence>
<dbReference type="CDD" id="cd02537">
    <property type="entry name" value="GT8_Glycogenin"/>
    <property type="match status" value="1"/>
</dbReference>
<feature type="compositionally biased region" description="Low complexity" evidence="15">
    <location>
        <begin position="1355"/>
        <end position="1364"/>
    </location>
</feature>
<evidence type="ECO:0000256" key="10">
    <source>
        <dbReference type="ARBA" id="ARBA00038934"/>
    </source>
</evidence>
<evidence type="ECO:0000256" key="12">
    <source>
        <dbReference type="ARBA" id="ARBA00052293"/>
    </source>
</evidence>
<feature type="compositionally biased region" description="Low complexity" evidence="15">
    <location>
        <begin position="1237"/>
        <end position="1253"/>
    </location>
</feature>
<feature type="compositionally biased region" description="Basic and acidic residues" evidence="15">
    <location>
        <begin position="367"/>
        <end position="408"/>
    </location>
</feature>
<dbReference type="FunFam" id="3.90.550.10:FF:000092">
    <property type="entry name" value="Glycogenin 2"/>
    <property type="match status" value="1"/>
</dbReference>
<evidence type="ECO:0000313" key="17">
    <source>
        <dbReference type="Proteomes" id="UP000717515"/>
    </source>
</evidence>
<feature type="compositionally biased region" description="Polar residues" evidence="15">
    <location>
        <begin position="897"/>
        <end position="907"/>
    </location>
</feature>
<feature type="region of interest" description="Disordered" evidence="15">
    <location>
        <begin position="1438"/>
        <end position="1500"/>
    </location>
</feature>
<comment type="catalytic activity">
    <reaction evidence="12">
        <text>L-tyrosyl-[glycogenin] + UDP-alpha-D-glucose = alpha-D-glucosyl-L-tyrosyl-[glycogenin] + UDP + H(+)</text>
        <dbReference type="Rhea" id="RHEA:23360"/>
        <dbReference type="Rhea" id="RHEA-COMP:14604"/>
        <dbReference type="Rhea" id="RHEA-COMP:14605"/>
        <dbReference type="ChEBI" id="CHEBI:15378"/>
        <dbReference type="ChEBI" id="CHEBI:46858"/>
        <dbReference type="ChEBI" id="CHEBI:58223"/>
        <dbReference type="ChEBI" id="CHEBI:58885"/>
        <dbReference type="ChEBI" id="CHEBI:140573"/>
        <dbReference type="EC" id="2.4.1.186"/>
    </reaction>
</comment>
<feature type="compositionally biased region" description="Polar residues" evidence="15">
    <location>
        <begin position="619"/>
        <end position="632"/>
    </location>
</feature>
<sequence length="1527" mass="169622">MEAFITLLTNNSYASGALVLGHSLRAAHTSKQLAILITASVSRAIRDRLAAVYDAVIEIGEIDSHSTSNLQLLGRPELGITLTKIHVFNQTQYSKVVFLDADTLVLRNIDELFDTAANGALDDQDRNRRFAAAPDAGWPDCFNSGVFVCRPSYADYTGLIEMASQQGTFDGGDQGLLNSYFSGWSRGDSSNRLPFVYNTTPSSVYRQVENALDQTRLPILSFLFPFVVFPHGYRNYAPAFQQYKDKLAVIHFVGSFKPWQWLRFADGAVFPRNTSSSDSITLVQQWWNVFDKYVGGKPSDIHEVTHGYDLPPISQWDHVGLDGQPQEPEIERKPHYEGWFQAYDHQDQRQPAPIIQTHDAGGAIHQEHQHHYEHHADQEQRQDHQHPVAVPGHEHDQHDTEEHHKPAEQWRPPIPPRLADRIDWHHQHHHQHQDSHEHHNHHEHHEHHEHKEQHEHHHHHHADPQYAHNPHHLTDYHYQPPPLPPKVPELPEPDFHRYEPNAVISGKDERQTHHHTSGSHSSFDREINPHHLTDYRYRLPATIDSPDVAAGAATFTAIIPEPVGLPDMYYPNAWDLPEDPRRAHPAIEPVPLLIEDTTNDDNTSIPSGKGRPIFPWESSGPSTPNKSPRTPTRTYYNYSAGAEEQKRQKENEISRRLEFEEAALERIRMEEYSRYERDRMKEEAQERVSGSQAFENFRLVNAWDVDLGVQMSILQKTEKRRPRSRKSSAGGIRKGYGLEDMYAYEARQRQEQYEAEIVRKRREEEERWQKEQEEARIKEEEMRIEKQRLAKLARIRAQQRQKEEEESSKYVFRNAWDPPNVATTKKKLRIEDEEVEMALPLRHNRRSMLGMSHSSSSSNGVGASGDGSVKITTAARAGRAITGVSGEGIAVSGGRSGWSQRTTSVVSDDTRVDQEQHKARSEAIRLGQDARVTEQRLAAAAEVAGAAAGAVALVGAGALLASHGAAASATSTTTANGSEAAFSSATKITAPGSHRFVRTTVTTTITRRKFQNGAVVSSSTDTSTTGGEVMFEIPAGPRSGSYFGKPGRRTVTVRSSESASRLASHAESKDSRTATSSNIQRTITSGQSTESITTHRGESEEAHLSRQITRVDTPPGARKVGERTTTTTTTRSISKEGGATSQSQTISSEVTSSGSTSPTKSTMSEAKKALGLVLQIDTTSPAREQSDDEEAITAEERQKRTDLREQGASAVAVAKAKEVLSKYPQATSRYTTTKHVASGSTSSSSGQKASGEALLYASDPNLPSTSSTSVGKGKELKVHTVRTSGSQVEDDHIYQEEDLEELEYFGERHTRAGLPLGSPYMPSTPLGSMSHRHSASASGFSSRAGSRPTTPGPSTPSRFGPGTPKGMTKRAFEMKKDALIGGGLVHAHKQQEQRQTGQIDTGFSNYKIEWNWKELLGKKPRHWSAEEGEEYYDPYNALSTHGSLIDSDEDDGRILESSSDSEEEEEEVRLRQGKAGGEGSSGSGNSAAASGFAAGEESEFTRESGFVIRGGKIARRRSSMALDRREL</sequence>
<dbReference type="GO" id="GO:0008466">
    <property type="term" value="F:glycogenin glucosyltransferase activity"/>
    <property type="evidence" value="ECO:0007669"/>
    <property type="project" value="UniProtKB-EC"/>
</dbReference>
<evidence type="ECO:0000256" key="8">
    <source>
        <dbReference type="ARBA" id="ARBA00023211"/>
    </source>
</evidence>
<feature type="coiled-coil region" evidence="14">
    <location>
        <begin position="743"/>
        <end position="790"/>
    </location>
</feature>
<feature type="compositionally biased region" description="Polar residues" evidence="15">
    <location>
        <begin position="1073"/>
        <end position="1092"/>
    </location>
</feature>